<dbReference type="GO" id="GO:0000750">
    <property type="term" value="P:pheromone-dependent signal transduction involved in conjugation with cellular fusion"/>
    <property type="evidence" value="ECO:0007669"/>
    <property type="project" value="TreeGrafter"/>
</dbReference>
<dbReference type="EMBL" id="MU150233">
    <property type="protein sequence ID" value="KAF9468424.1"/>
    <property type="molecule type" value="Genomic_DNA"/>
</dbReference>
<evidence type="ECO:0000256" key="2">
    <source>
        <dbReference type="ARBA" id="ARBA00011085"/>
    </source>
</evidence>
<keyword evidence="6" id="KW-0297">G-protein coupled receptor</keyword>
<feature type="transmembrane region" description="Helical" evidence="10">
    <location>
        <begin position="104"/>
        <end position="123"/>
    </location>
</feature>
<feature type="transmembrane region" description="Helical" evidence="10">
    <location>
        <begin position="235"/>
        <end position="260"/>
    </location>
</feature>
<dbReference type="PANTHER" id="PTHR28097:SF1">
    <property type="entry name" value="PHEROMONE A FACTOR RECEPTOR"/>
    <property type="match status" value="1"/>
</dbReference>
<sequence length="363" mass="40628">MLKAFHGRAGFLTLPFLVYLSIHFGGVGPPVFIVMTYPNLLFTVLSFIGFLVCSVPLAAQMKAGNIGACLSMTWSGLACLNQFINSIIWNDSVNNYAPVWCDISSRFIVGAAVAIPACSFCINQRLYRIVSLQMQGSSTKEKRLQIFADFLIGLGLPGLVIILQYVSQNGRYGIYQEIGCYPLTKNDALGNALVWAPVIIIGCFSSVYTVLNLRTFFVARPRIVQFLGGDRRPTLYFRLVIMTCVYGFCFVPLGVLSLYFHCAFSSTEVVGEWKANHAIISHVGREQWRNDPGLEASLEFGRWVVVAYAFASSALFGLSEEVRTWYHLHFPFLATSFRFSWMERMGFRIVMSPSHDPEMTLSV</sequence>
<keyword evidence="3" id="KW-0589">Pheromone response</keyword>
<dbReference type="GO" id="GO:0004932">
    <property type="term" value="F:mating-type factor pheromone receptor activity"/>
    <property type="evidence" value="ECO:0007669"/>
    <property type="project" value="InterPro"/>
</dbReference>
<keyword evidence="7 10" id="KW-0472">Membrane</keyword>
<accession>A0A9P5YFP9</accession>
<feature type="transmembrane region" description="Helical" evidence="10">
    <location>
        <begin position="300"/>
        <end position="318"/>
    </location>
</feature>
<dbReference type="Pfam" id="PF02076">
    <property type="entry name" value="STE3"/>
    <property type="match status" value="1"/>
</dbReference>
<dbReference type="PRINTS" id="PR00899">
    <property type="entry name" value="GPCRSTE3"/>
</dbReference>
<organism evidence="11 12">
    <name type="scientific">Collybia nuda</name>
    <dbReference type="NCBI Taxonomy" id="64659"/>
    <lineage>
        <taxon>Eukaryota</taxon>
        <taxon>Fungi</taxon>
        <taxon>Dikarya</taxon>
        <taxon>Basidiomycota</taxon>
        <taxon>Agaricomycotina</taxon>
        <taxon>Agaricomycetes</taxon>
        <taxon>Agaricomycetidae</taxon>
        <taxon>Agaricales</taxon>
        <taxon>Tricholomatineae</taxon>
        <taxon>Clitocybaceae</taxon>
        <taxon>Collybia</taxon>
    </lineage>
</organism>
<dbReference type="Proteomes" id="UP000807353">
    <property type="component" value="Unassembled WGS sequence"/>
</dbReference>
<evidence type="ECO:0000256" key="10">
    <source>
        <dbReference type="SAM" id="Phobius"/>
    </source>
</evidence>
<keyword evidence="12" id="KW-1185">Reference proteome</keyword>
<dbReference type="PANTHER" id="PTHR28097">
    <property type="entry name" value="PHEROMONE A FACTOR RECEPTOR"/>
    <property type="match status" value="1"/>
</dbReference>
<comment type="similarity">
    <text evidence="2">Belongs to the G-protein coupled receptor 4 family.</text>
</comment>
<feature type="transmembrane region" description="Helical" evidence="10">
    <location>
        <begin position="12"/>
        <end position="34"/>
    </location>
</feature>
<dbReference type="CDD" id="cd14966">
    <property type="entry name" value="7tmD_STE3"/>
    <property type="match status" value="1"/>
</dbReference>
<proteinExistence type="inferred from homology"/>
<evidence type="ECO:0000256" key="9">
    <source>
        <dbReference type="ARBA" id="ARBA00023224"/>
    </source>
</evidence>
<feature type="transmembrane region" description="Helical" evidence="10">
    <location>
        <begin position="192"/>
        <end position="214"/>
    </location>
</feature>
<reference evidence="11" key="1">
    <citation type="submission" date="2020-11" db="EMBL/GenBank/DDBJ databases">
        <authorList>
            <consortium name="DOE Joint Genome Institute"/>
            <person name="Ahrendt S."/>
            <person name="Riley R."/>
            <person name="Andreopoulos W."/>
            <person name="Labutti K."/>
            <person name="Pangilinan J."/>
            <person name="Ruiz-Duenas F.J."/>
            <person name="Barrasa J.M."/>
            <person name="Sanchez-Garcia M."/>
            <person name="Camarero S."/>
            <person name="Miyauchi S."/>
            <person name="Serrano A."/>
            <person name="Linde D."/>
            <person name="Babiker R."/>
            <person name="Drula E."/>
            <person name="Ayuso-Fernandez I."/>
            <person name="Pacheco R."/>
            <person name="Padilla G."/>
            <person name="Ferreira P."/>
            <person name="Barriuso J."/>
            <person name="Kellner H."/>
            <person name="Castanera R."/>
            <person name="Alfaro M."/>
            <person name="Ramirez L."/>
            <person name="Pisabarro A.G."/>
            <person name="Kuo A."/>
            <person name="Tritt A."/>
            <person name="Lipzen A."/>
            <person name="He G."/>
            <person name="Yan M."/>
            <person name="Ng V."/>
            <person name="Cullen D."/>
            <person name="Martin F."/>
            <person name="Rosso M.-N."/>
            <person name="Henrissat B."/>
            <person name="Hibbett D."/>
            <person name="Martinez A.T."/>
            <person name="Grigoriev I.V."/>
        </authorList>
    </citation>
    <scope>NUCLEOTIDE SEQUENCE</scope>
    <source>
        <strain evidence="11">CBS 247.69</strain>
    </source>
</reference>
<keyword evidence="8 11" id="KW-0675">Receptor</keyword>
<evidence type="ECO:0000256" key="7">
    <source>
        <dbReference type="ARBA" id="ARBA00023136"/>
    </source>
</evidence>
<comment type="subcellular location">
    <subcellularLocation>
        <location evidence="1">Membrane</location>
        <topology evidence="1">Multi-pass membrane protein</topology>
    </subcellularLocation>
</comment>
<name>A0A9P5YFP9_9AGAR</name>
<evidence type="ECO:0000313" key="11">
    <source>
        <dbReference type="EMBL" id="KAF9468424.1"/>
    </source>
</evidence>
<comment type="caution">
    <text evidence="11">The sequence shown here is derived from an EMBL/GenBank/DDBJ whole genome shotgun (WGS) entry which is preliminary data.</text>
</comment>
<feature type="transmembrane region" description="Helical" evidence="10">
    <location>
        <begin position="40"/>
        <end position="59"/>
    </location>
</feature>
<keyword evidence="5 10" id="KW-1133">Transmembrane helix</keyword>
<dbReference type="GO" id="GO:0005886">
    <property type="term" value="C:plasma membrane"/>
    <property type="evidence" value="ECO:0007669"/>
    <property type="project" value="TreeGrafter"/>
</dbReference>
<keyword evidence="4 10" id="KW-0812">Transmembrane</keyword>
<evidence type="ECO:0000313" key="12">
    <source>
        <dbReference type="Proteomes" id="UP000807353"/>
    </source>
</evidence>
<keyword evidence="9" id="KW-0807">Transducer</keyword>
<evidence type="ECO:0000256" key="1">
    <source>
        <dbReference type="ARBA" id="ARBA00004141"/>
    </source>
</evidence>
<dbReference type="AlphaFoldDB" id="A0A9P5YFP9"/>
<gene>
    <name evidence="11" type="ORF">BDZ94DRAFT_785968</name>
</gene>
<evidence type="ECO:0000256" key="5">
    <source>
        <dbReference type="ARBA" id="ARBA00022989"/>
    </source>
</evidence>
<protein>
    <submittedName>
        <fullName evidence="11">STE3-like pheromone receptor</fullName>
    </submittedName>
</protein>
<evidence type="ECO:0000256" key="4">
    <source>
        <dbReference type="ARBA" id="ARBA00022692"/>
    </source>
</evidence>
<dbReference type="OrthoDB" id="2874149at2759"/>
<evidence type="ECO:0000256" key="6">
    <source>
        <dbReference type="ARBA" id="ARBA00023040"/>
    </source>
</evidence>
<feature type="transmembrane region" description="Helical" evidence="10">
    <location>
        <begin position="144"/>
        <end position="166"/>
    </location>
</feature>
<evidence type="ECO:0000256" key="8">
    <source>
        <dbReference type="ARBA" id="ARBA00023170"/>
    </source>
</evidence>
<feature type="transmembrane region" description="Helical" evidence="10">
    <location>
        <begin position="66"/>
        <end position="84"/>
    </location>
</feature>
<evidence type="ECO:0000256" key="3">
    <source>
        <dbReference type="ARBA" id="ARBA00022507"/>
    </source>
</evidence>
<dbReference type="InterPro" id="IPR001499">
    <property type="entry name" value="GPCR_STE3"/>
</dbReference>